<dbReference type="Proteomes" id="UP000507470">
    <property type="component" value="Unassembled WGS sequence"/>
</dbReference>
<name>A0A6J8DXT4_MYTCO</name>
<accession>A0A6J8DXT4</accession>
<organism evidence="1 2">
    <name type="scientific">Mytilus coruscus</name>
    <name type="common">Sea mussel</name>
    <dbReference type="NCBI Taxonomy" id="42192"/>
    <lineage>
        <taxon>Eukaryota</taxon>
        <taxon>Metazoa</taxon>
        <taxon>Spiralia</taxon>
        <taxon>Lophotrochozoa</taxon>
        <taxon>Mollusca</taxon>
        <taxon>Bivalvia</taxon>
        <taxon>Autobranchia</taxon>
        <taxon>Pteriomorphia</taxon>
        <taxon>Mytilida</taxon>
        <taxon>Mytiloidea</taxon>
        <taxon>Mytilidae</taxon>
        <taxon>Mytilinae</taxon>
        <taxon>Mytilus</taxon>
    </lineage>
</organism>
<protein>
    <submittedName>
        <fullName evidence="1">Uncharacterized protein</fullName>
    </submittedName>
</protein>
<evidence type="ECO:0000313" key="2">
    <source>
        <dbReference type="Proteomes" id="UP000507470"/>
    </source>
</evidence>
<dbReference type="OrthoDB" id="6089563at2759"/>
<sequence length="324" mass="37167">MVCDKALTRKMRKMKDFVCTMNFNNDISECNETMLQMMADKIVLLGCIFSISGYDLSCPHPSQRTMRVYDKCNGSLSSYNCLYDTEKKSNIELCANKENNFVRPGTKYIITGTFRNVVCSDGRYQPIRFWANENSDCLYSKSQCNGIGQIVYDNRSTIYDATCRCDYIRGYAFVSEPRNKCFCTSSEEDCSCYIKQCPNHTILSPDCIVIFIETLCCGLFSLCHLNMILRNLRYLKITHRHTRIHKKNDNATNGGSGGITPYRKMFGDEIKMPLDVIAGSPLDIEVETNCKTEHSFVAKIREELEKAHEIAREKLKRTAIRQKD</sequence>
<reference evidence="1 2" key="1">
    <citation type="submission" date="2020-06" db="EMBL/GenBank/DDBJ databases">
        <authorList>
            <person name="Li R."/>
            <person name="Bekaert M."/>
        </authorList>
    </citation>
    <scope>NUCLEOTIDE SEQUENCE [LARGE SCALE GENOMIC DNA]</scope>
    <source>
        <strain evidence="2">wild</strain>
    </source>
</reference>
<evidence type="ECO:0000313" key="1">
    <source>
        <dbReference type="EMBL" id="CAC5412104.1"/>
    </source>
</evidence>
<gene>
    <name evidence="1" type="ORF">MCOR_45123</name>
</gene>
<dbReference type="EMBL" id="CACVKT020007974">
    <property type="protein sequence ID" value="CAC5412104.1"/>
    <property type="molecule type" value="Genomic_DNA"/>
</dbReference>
<proteinExistence type="predicted"/>
<dbReference type="AlphaFoldDB" id="A0A6J8DXT4"/>
<keyword evidence="2" id="KW-1185">Reference proteome</keyword>